<dbReference type="InterPro" id="IPR029447">
    <property type="entry name" value="DUF4439"/>
</dbReference>
<dbReference type="SUPFAM" id="SSF47240">
    <property type="entry name" value="Ferritin-like"/>
    <property type="match status" value="1"/>
</dbReference>
<organism evidence="3 4">
    <name type="scientific">Xylanimonas oleitrophica</name>
    <dbReference type="NCBI Taxonomy" id="2607479"/>
    <lineage>
        <taxon>Bacteria</taxon>
        <taxon>Bacillati</taxon>
        <taxon>Actinomycetota</taxon>
        <taxon>Actinomycetes</taxon>
        <taxon>Micrococcales</taxon>
        <taxon>Promicromonosporaceae</taxon>
        <taxon>Xylanimonas</taxon>
    </lineage>
</organism>
<feature type="region of interest" description="Disordered" evidence="1">
    <location>
        <begin position="180"/>
        <end position="228"/>
    </location>
</feature>
<dbReference type="InterPro" id="IPR009078">
    <property type="entry name" value="Ferritin-like_SF"/>
</dbReference>
<gene>
    <name evidence="3" type="ORF">DNL40_03220</name>
</gene>
<dbReference type="Gene3D" id="1.20.1260.10">
    <property type="match status" value="1"/>
</dbReference>
<reference evidence="3 4" key="1">
    <citation type="submission" date="2018-06" db="EMBL/GenBank/DDBJ databases">
        <title>Whole genome sequencing of a novel hydrocarbon degrading bacterial strain, PW21 isolated from oil contaminated produced water sample.</title>
        <authorList>
            <person name="Nagkirti P."/>
            <person name="Shaikh A."/>
            <person name="Gowdaman V."/>
            <person name="Engineer A.E."/>
            <person name="Dagar S."/>
            <person name="Dhakephalkar P.K."/>
        </authorList>
    </citation>
    <scope>NUCLEOTIDE SEQUENCE [LARGE SCALE GENOMIC DNA]</scope>
    <source>
        <strain evidence="3 4">PW21</strain>
    </source>
</reference>
<keyword evidence="4" id="KW-1185">Reference proteome</keyword>
<evidence type="ECO:0000259" key="2">
    <source>
        <dbReference type="Pfam" id="PF14530"/>
    </source>
</evidence>
<comment type="caution">
    <text evidence="3">The sequence shown here is derived from an EMBL/GenBank/DDBJ whole genome shotgun (WGS) entry which is preliminary data.</text>
</comment>
<dbReference type="Pfam" id="PF14530">
    <property type="entry name" value="DUF4439"/>
    <property type="match status" value="1"/>
</dbReference>
<evidence type="ECO:0000256" key="1">
    <source>
        <dbReference type="SAM" id="MobiDB-lite"/>
    </source>
</evidence>
<feature type="compositionally biased region" description="Polar residues" evidence="1">
    <location>
        <begin position="204"/>
        <end position="215"/>
    </location>
</feature>
<dbReference type="InterPro" id="IPR012347">
    <property type="entry name" value="Ferritin-like"/>
</dbReference>
<name>A0A2W5X369_9MICO</name>
<proteinExistence type="predicted"/>
<sequence length="361" mass="36904">MEPHPPASRRARPLSAPAAVRAVVLAVAVALLAGCGVRLESPPPSEPVPDATELVRRTAVADALLVAERAGSTTTSPDLPAPVLDELGRIAQDAHAHARELGGEYRSGIEEPDEEAEPSAEPTATGPATPEAVVVTLVDAAARNRAAASSTSGGDLGRLLASVSAAQTVAATRLAALSGIPTPQAPSPQVPEPSQEEALPATPTPSASEPGSVETTAPGDGPVRPPQGMTAADYRALVASEDGARYALEVRAARADGDVRARLLDRSRAHGQRAEAWARLGAVDGTDQDPRRVAYQVPADDDAVLVRTLERGLAVDYATLVGTTAPGSRGVLVDLLVDGALTLDAWGQAPSPFPGMPELDG</sequence>
<protein>
    <recommendedName>
        <fullName evidence="2">DUF4439 domain-containing protein</fullName>
    </recommendedName>
</protein>
<dbReference type="AlphaFoldDB" id="A0A2W5X369"/>
<evidence type="ECO:0000313" key="4">
    <source>
        <dbReference type="Proteomes" id="UP000248783"/>
    </source>
</evidence>
<feature type="region of interest" description="Disordered" evidence="1">
    <location>
        <begin position="108"/>
        <end position="130"/>
    </location>
</feature>
<dbReference type="RefSeq" id="WP_111249750.1">
    <property type="nucleotide sequence ID" value="NZ_QKWH01000001.1"/>
</dbReference>
<evidence type="ECO:0000313" key="3">
    <source>
        <dbReference type="EMBL" id="PZR55386.1"/>
    </source>
</evidence>
<accession>A0A2W5X369</accession>
<feature type="domain" description="DUF4439" evidence="2">
    <location>
        <begin position="238"/>
        <end position="358"/>
    </location>
</feature>
<dbReference type="Proteomes" id="UP000248783">
    <property type="component" value="Unassembled WGS sequence"/>
</dbReference>
<feature type="compositionally biased region" description="Low complexity" evidence="1">
    <location>
        <begin position="119"/>
        <end position="130"/>
    </location>
</feature>
<dbReference type="EMBL" id="QKWH01000001">
    <property type="protein sequence ID" value="PZR55386.1"/>
    <property type="molecule type" value="Genomic_DNA"/>
</dbReference>